<name>A0A2G5HQM5_CERBT</name>
<dbReference type="Proteomes" id="UP000230605">
    <property type="component" value="Chromosome 6"/>
</dbReference>
<dbReference type="Proteomes" id="UP001302367">
    <property type="component" value="Chromosome 6"/>
</dbReference>
<dbReference type="OrthoDB" id="3642611at2759"/>
<dbReference type="AlphaFoldDB" id="A0A2G5HQM5"/>
<evidence type="ECO:0000313" key="4">
    <source>
        <dbReference type="Proteomes" id="UP001302367"/>
    </source>
</evidence>
<sequence length="133" mass="14712">MCYGTYVVSYSCGHVVYTTSVCLQDIAPHYLCEPRGMKITQPPGRCVECYARGLEPNQNLPTTAKFTPDPEAKENTLPELDVRFARDSEGSSRSSVGSLAASDIAKWIMALPSGLSPTFEQRSFIRLDEGRWS</sequence>
<dbReference type="EMBL" id="LKMD01000104">
    <property type="protein sequence ID" value="PIA94828.1"/>
    <property type="molecule type" value="Genomic_DNA"/>
</dbReference>
<accession>A0A2G5HQM5</accession>
<proteinExistence type="predicted"/>
<gene>
    <name evidence="1" type="ORF">CB0940_08856</name>
    <name evidence="2" type="ORF">RHO25_010100</name>
</gene>
<organism evidence="1 3">
    <name type="scientific">Cercospora beticola</name>
    <name type="common">Sugarbeet leaf spot fungus</name>
    <dbReference type="NCBI Taxonomy" id="122368"/>
    <lineage>
        <taxon>Eukaryota</taxon>
        <taxon>Fungi</taxon>
        <taxon>Dikarya</taxon>
        <taxon>Ascomycota</taxon>
        <taxon>Pezizomycotina</taxon>
        <taxon>Dothideomycetes</taxon>
        <taxon>Dothideomycetidae</taxon>
        <taxon>Mycosphaerellales</taxon>
        <taxon>Mycosphaerellaceae</taxon>
        <taxon>Cercospora</taxon>
    </lineage>
</organism>
<dbReference type="EMBL" id="CP134189">
    <property type="protein sequence ID" value="WPB05448.1"/>
    <property type="molecule type" value="Genomic_DNA"/>
</dbReference>
<evidence type="ECO:0000313" key="2">
    <source>
        <dbReference type="EMBL" id="WPB05448.1"/>
    </source>
</evidence>
<evidence type="ECO:0000313" key="3">
    <source>
        <dbReference type="Proteomes" id="UP000230605"/>
    </source>
</evidence>
<evidence type="ECO:0000313" key="1">
    <source>
        <dbReference type="EMBL" id="PIA94828.1"/>
    </source>
</evidence>
<reference evidence="2 4" key="2">
    <citation type="submission" date="2023-09" db="EMBL/GenBank/DDBJ databases">
        <title>Complete-Gapless Cercospora beticola genome.</title>
        <authorList>
            <person name="Wyatt N.A."/>
            <person name="Spanner R.E."/>
            <person name="Bolton M.D."/>
        </authorList>
    </citation>
    <scope>NUCLEOTIDE SEQUENCE [LARGE SCALE GENOMIC DNA]</scope>
    <source>
        <strain evidence="2">Cb09-40</strain>
    </source>
</reference>
<reference evidence="1 3" key="1">
    <citation type="submission" date="2015-10" db="EMBL/GenBank/DDBJ databases">
        <title>The cercosporin biosynthetic gene cluster was horizontally transferred to several fungal lineages and shown to be expanded in Cercospora beticola based on microsynteny with recipient genomes.</title>
        <authorList>
            <person name="De Jonge R."/>
            <person name="Ebert M.K."/>
            <person name="Suttle J.C."/>
            <person name="Jurick Ii W.M."/>
            <person name="Secor G.A."/>
            <person name="Thomma B.P."/>
            <person name="Van De Peer Y."/>
            <person name="Bolton M.D."/>
        </authorList>
    </citation>
    <scope>NUCLEOTIDE SEQUENCE [LARGE SCALE GENOMIC DNA]</scope>
    <source>
        <strain evidence="1 3">09-40</strain>
    </source>
</reference>
<keyword evidence="4" id="KW-1185">Reference proteome</keyword>
<protein>
    <submittedName>
        <fullName evidence="1">Uncharacterized protein</fullName>
    </submittedName>
</protein>